<sequence length="135" mass="15185">MKFDIRFSNITHVANTPSLEMDPVVDDDVTFIDIHSVEADATVTGKKFTASQKGRSVVHFKRNYIENTVPKEISLNFDGQSHVVTEPISAGQKFFTISFYAKRSKSGDYQVIIGQGEENYGKGLTIIVQLWFFMA</sequence>
<dbReference type="AlphaFoldDB" id="A0A1V1NTB5"/>
<dbReference type="Proteomes" id="UP000189670">
    <property type="component" value="Unassembled WGS sequence"/>
</dbReference>
<accession>A0A1V1NTB5</accession>
<protein>
    <submittedName>
        <fullName evidence="1">Uncharacterized protein</fullName>
    </submittedName>
</protein>
<name>A0A1V1NTB5_9BACT</name>
<evidence type="ECO:0000313" key="1">
    <source>
        <dbReference type="EMBL" id="ETR65808.1"/>
    </source>
</evidence>
<reference evidence="2" key="1">
    <citation type="submission" date="2012-11" db="EMBL/GenBank/DDBJ databases">
        <authorList>
            <person name="Lucero-Rivera Y.E."/>
            <person name="Tovar-Ramirez D."/>
        </authorList>
    </citation>
    <scope>NUCLEOTIDE SEQUENCE [LARGE SCALE GENOMIC DNA]</scope>
    <source>
        <strain evidence="2">Araruama</strain>
    </source>
</reference>
<dbReference type="EMBL" id="ATBP01002484">
    <property type="protein sequence ID" value="ETR65808.1"/>
    <property type="molecule type" value="Genomic_DNA"/>
</dbReference>
<organism evidence="1 2">
    <name type="scientific">Candidatus Magnetoglobus multicellularis str. Araruama</name>
    <dbReference type="NCBI Taxonomy" id="890399"/>
    <lineage>
        <taxon>Bacteria</taxon>
        <taxon>Pseudomonadati</taxon>
        <taxon>Thermodesulfobacteriota</taxon>
        <taxon>Desulfobacteria</taxon>
        <taxon>Desulfobacterales</taxon>
        <taxon>Desulfobacteraceae</taxon>
        <taxon>Candidatus Magnetoglobus</taxon>
    </lineage>
</organism>
<evidence type="ECO:0000313" key="2">
    <source>
        <dbReference type="Proteomes" id="UP000189670"/>
    </source>
</evidence>
<gene>
    <name evidence="1" type="ORF">OMM_13685</name>
</gene>
<proteinExistence type="predicted"/>
<comment type="caution">
    <text evidence="1">The sequence shown here is derived from an EMBL/GenBank/DDBJ whole genome shotgun (WGS) entry which is preliminary data.</text>
</comment>